<gene>
    <name evidence="2" type="ORF">AVEN_165033_1</name>
</gene>
<dbReference type="GO" id="GO:0003676">
    <property type="term" value="F:nucleic acid binding"/>
    <property type="evidence" value="ECO:0007669"/>
    <property type="project" value="InterPro"/>
</dbReference>
<accession>A0A4Y2GJP6</accession>
<evidence type="ECO:0000259" key="1">
    <source>
        <dbReference type="Pfam" id="PF00075"/>
    </source>
</evidence>
<proteinExistence type="predicted"/>
<sequence>MPFTKEERIYINLLAGSGTNRHVARTFNTTNRRQITHDTVAKLTVKFKTTCSIANAIRSGRPKTAIHEDVPIELRTLDIFPKGLNNQYEVYTDGSRIGDDTGFSVCILKNGELFKIFQFKLNRNNTVFQTEVAAINFAVCWALENGVRINIHTDSQSSIKALQSARSRSATVNKVKNFFIWLRGRWDSPGSKHKAGEPGNELTDHHAKLTTAVEEKLEIPTPYSCESLKLKRIC</sequence>
<feature type="domain" description="RNase H type-1" evidence="1">
    <location>
        <begin position="86"/>
        <end position="181"/>
    </location>
</feature>
<dbReference type="SUPFAM" id="SSF53098">
    <property type="entry name" value="Ribonuclease H-like"/>
    <property type="match status" value="1"/>
</dbReference>
<dbReference type="GO" id="GO:0004523">
    <property type="term" value="F:RNA-DNA hybrid ribonuclease activity"/>
    <property type="evidence" value="ECO:0007669"/>
    <property type="project" value="InterPro"/>
</dbReference>
<evidence type="ECO:0000313" key="2">
    <source>
        <dbReference type="EMBL" id="GBM53357.1"/>
    </source>
</evidence>
<evidence type="ECO:0000313" key="3">
    <source>
        <dbReference type="Proteomes" id="UP000499080"/>
    </source>
</evidence>
<dbReference type="Pfam" id="PF00075">
    <property type="entry name" value="RNase_H"/>
    <property type="match status" value="1"/>
</dbReference>
<dbReference type="CDD" id="cd09276">
    <property type="entry name" value="Rnase_HI_RT_non_LTR"/>
    <property type="match status" value="1"/>
</dbReference>
<keyword evidence="3" id="KW-1185">Reference proteome</keyword>
<dbReference type="Proteomes" id="UP000499080">
    <property type="component" value="Unassembled WGS sequence"/>
</dbReference>
<dbReference type="OrthoDB" id="8117402at2759"/>
<dbReference type="InterPro" id="IPR036397">
    <property type="entry name" value="RNaseH_sf"/>
</dbReference>
<dbReference type="InterPro" id="IPR002156">
    <property type="entry name" value="RNaseH_domain"/>
</dbReference>
<dbReference type="Gene3D" id="3.30.420.10">
    <property type="entry name" value="Ribonuclease H-like superfamily/Ribonuclease H"/>
    <property type="match status" value="1"/>
</dbReference>
<dbReference type="InterPro" id="IPR012337">
    <property type="entry name" value="RNaseH-like_sf"/>
</dbReference>
<reference evidence="2 3" key="1">
    <citation type="journal article" date="2019" name="Sci. Rep.">
        <title>Orb-weaving spider Araneus ventricosus genome elucidates the spidroin gene catalogue.</title>
        <authorList>
            <person name="Kono N."/>
            <person name="Nakamura H."/>
            <person name="Ohtoshi R."/>
            <person name="Moran D.A.P."/>
            <person name="Shinohara A."/>
            <person name="Yoshida Y."/>
            <person name="Fujiwara M."/>
            <person name="Mori M."/>
            <person name="Tomita M."/>
            <person name="Arakawa K."/>
        </authorList>
    </citation>
    <scope>NUCLEOTIDE SEQUENCE [LARGE SCALE GENOMIC DNA]</scope>
</reference>
<organism evidence="2 3">
    <name type="scientific">Araneus ventricosus</name>
    <name type="common">Orbweaver spider</name>
    <name type="synonym">Epeira ventricosa</name>
    <dbReference type="NCBI Taxonomy" id="182803"/>
    <lineage>
        <taxon>Eukaryota</taxon>
        <taxon>Metazoa</taxon>
        <taxon>Ecdysozoa</taxon>
        <taxon>Arthropoda</taxon>
        <taxon>Chelicerata</taxon>
        <taxon>Arachnida</taxon>
        <taxon>Araneae</taxon>
        <taxon>Araneomorphae</taxon>
        <taxon>Entelegynae</taxon>
        <taxon>Araneoidea</taxon>
        <taxon>Araneidae</taxon>
        <taxon>Araneus</taxon>
    </lineage>
</organism>
<comment type="caution">
    <text evidence="2">The sequence shown here is derived from an EMBL/GenBank/DDBJ whole genome shotgun (WGS) entry which is preliminary data.</text>
</comment>
<dbReference type="EMBL" id="BGPR01001414">
    <property type="protein sequence ID" value="GBM53357.1"/>
    <property type="molecule type" value="Genomic_DNA"/>
</dbReference>
<protein>
    <recommendedName>
        <fullName evidence="1">RNase H type-1 domain-containing protein</fullName>
    </recommendedName>
</protein>
<dbReference type="AlphaFoldDB" id="A0A4Y2GJP6"/>
<name>A0A4Y2GJP6_ARAVE</name>